<sequence length="955" mass="105840">MAPALTKILKDGHGIHLSSPPASVRMDSDGRAVCSTELESQMRSTDDGDIQKMWLNLSLFPSLDSCLPVSPLDVPANPVLSPCLQASASQFETLLFPSPASLLSLLSFNKGLRDSHQVACVFPGVPDMFLVPEHNSQEACLLHGCNATPECGTDGGDVYHSSHILSSVPPSYSYGEINSLGCTPFFAPPPAQTQGKVAGMGCPPPSSVQPCSGRVNSNQLAFRAVLDAAVKEQLSRQTGLQSRAQRLQRRLQALLGEHALLHCNHQLEGLERQCQIGGLPPDSLDSIHSRMPPRQVGGNCSWPESSTDSSAFTELREFNRSSQAVLRGLQEALDSEATASSSSEEEQEEAKIHSKTKTSPVSSSSSSSCERRWLEERAELGSRWSWLQLRLAELEGRTQELAELHEHIRSTKGGVVLAKSQPLTDRQIQQTLLREMEGLSCTASDADTEPCSPTRLLHNIERQSAQLSQIVNSLMLPLSFSPPSKQPHTWKGKRAFTSSQKGDCVFVPGSSKRRRLGTRRLFKADVSCVCARTRPLVTYHKPKLFTFNTCNPSSSQDSGKSTSTLSSSRSASSCSCCSSCDPVVLCPDPDCSSSRALSSRTPGSTPHPVLSFSFDTPLSHHLNRVLAREDWSQRPLVLNVQPSSLTHSRHSSTPLHNSHKYKQHARHHKSRVMGLSPIRMAGSAQRRHRRANQRKRKMTHIHRLMEDEEDILYQLCDSSDEVLEEGFTQVSRKHASQGFVRKRQGESKYNINNIVIPMSLAKVEKLQYKDILTPSWRVVDTSSLMNSEAEKEEGNEEGQVEDLTNNVFSLRHLDLEQREKLRWPSWGKRKCCRLPKRSGSRLSGSGGGMCTSGEESSVELSCAQLDTDERQCSEEWLPQTPWDPRVFPLGEDEEDALLSDNLEQLSPLVLHSRLVDKARAAHPMAAERAVPYFYITPRAWDKEEKMCHGDLKWDT</sequence>
<dbReference type="STRING" id="8167.A0A484CVQ8"/>
<dbReference type="GO" id="GO:0044545">
    <property type="term" value="C:NSL complex"/>
    <property type="evidence" value="ECO:0007669"/>
    <property type="project" value="TreeGrafter"/>
</dbReference>
<name>A0A484CVQ8_PERFV</name>
<feature type="compositionally biased region" description="Basic residues" evidence="1">
    <location>
        <begin position="657"/>
        <end position="670"/>
    </location>
</feature>
<evidence type="ECO:0000313" key="3">
    <source>
        <dbReference type="EMBL" id="TDH07025.1"/>
    </source>
</evidence>
<dbReference type="GO" id="GO:0035035">
    <property type="term" value="F:histone acetyltransferase binding"/>
    <property type="evidence" value="ECO:0007669"/>
    <property type="project" value="TreeGrafter"/>
</dbReference>
<dbReference type="Gene3D" id="6.10.250.3170">
    <property type="match status" value="1"/>
</dbReference>
<evidence type="ECO:0000256" key="1">
    <source>
        <dbReference type="SAM" id="MobiDB-lite"/>
    </source>
</evidence>
<dbReference type="SMART" id="SM01300">
    <property type="entry name" value="PEHE"/>
    <property type="match status" value="1"/>
</dbReference>
<proteinExistence type="predicted"/>
<gene>
    <name evidence="3" type="ORF">EPR50_G00119490</name>
</gene>
<dbReference type="PANTHER" id="PTHR22443">
    <property type="entry name" value="NON-SPECIFIC LETHAL 1, ISOFORM M"/>
    <property type="match status" value="1"/>
</dbReference>
<dbReference type="InterPro" id="IPR026180">
    <property type="entry name" value="NSL1"/>
</dbReference>
<dbReference type="InterPro" id="IPR029332">
    <property type="entry name" value="PEHE_dom"/>
</dbReference>
<reference evidence="3 4" key="1">
    <citation type="submission" date="2019-01" db="EMBL/GenBank/DDBJ databases">
        <title>A chromosome-scale genome assembly of the yellow perch, Perca flavescens.</title>
        <authorList>
            <person name="Feron R."/>
            <person name="Morvezen R."/>
            <person name="Bestin A."/>
            <person name="Haffray P."/>
            <person name="Klopp C."/>
            <person name="Zahm M."/>
            <person name="Cabau C."/>
            <person name="Roques C."/>
            <person name="Donnadieu C."/>
            <person name="Bouchez O."/>
            <person name="Christie M."/>
            <person name="Larson W."/>
            <person name="Guiguen Y."/>
        </authorList>
    </citation>
    <scope>NUCLEOTIDE SEQUENCE [LARGE SCALE GENOMIC DNA]</scope>
    <source>
        <strain evidence="3">YP-PL-M2</strain>
        <tissue evidence="3">Blood</tissue>
    </source>
</reference>
<dbReference type="EMBL" id="SCKG01000011">
    <property type="protein sequence ID" value="TDH07025.1"/>
    <property type="molecule type" value="Genomic_DNA"/>
</dbReference>
<protein>
    <recommendedName>
        <fullName evidence="2">PEHE domain-containing protein</fullName>
    </recommendedName>
</protein>
<evidence type="ECO:0000313" key="4">
    <source>
        <dbReference type="Proteomes" id="UP000295070"/>
    </source>
</evidence>
<keyword evidence="4" id="KW-1185">Reference proteome</keyword>
<feature type="compositionally biased region" description="Low complexity" evidence="1">
    <location>
        <begin position="357"/>
        <end position="368"/>
    </location>
</feature>
<feature type="compositionally biased region" description="Polar residues" evidence="1">
    <location>
        <begin position="643"/>
        <end position="656"/>
    </location>
</feature>
<organism evidence="3 4">
    <name type="scientific">Perca flavescens</name>
    <name type="common">American yellow perch</name>
    <name type="synonym">Morone flavescens</name>
    <dbReference type="NCBI Taxonomy" id="8167"/>
    <lineage>
        <taxon>Eukaryota</taxon>
        <taxon>Metazoa</taxon>
        <taxon>Chordata</taxon>
        <taxon>Craniata</taxon>
        <taxon>Vertebrata</taxon>
        <taxon>Euteleostomi</taxon>
        <taxon>Actinopterygii</taxon>
        <taxon>Neopterygii</taxon>
        <taxon>Teleostei</taxon>
        <taxon>Neoteleostei</taxon>
        <taxon>Acanthomorphata</taxon>
        <taxon>Eupercaria</taxon>
        <taxon>Perciformes</taxon>
        <taxon>Percoidei</taxon>
        <taxon>Percidae</taxon>
        <taxon>Percinae</taxon>
        <taxon>Perca</taxon>
    </lineage>
</organism>
<dbReference type="PANTHER" id="PTHR22443:SF16">
    <property type="entry name" value="KAT8 REGULATORY NSL COMPLEX SUBUNIT 1-LIKE PROTEIN"/>
    <property type="match status" value="1"/>
</dbReference>
<accession>A0A484CVQ8</accession>
<dbReference type="PROSITE" id="PS52052">
    <property type="entry name" value="PEHE"/>
    <property type="match status" value="1"/>
</dbReference>
<dbReference type="Proteomes" id="UP000295070">
    <property type="component" value="Chromosome 11"/>
</dbReference>
<feature type="region of interest" description="Disordered" evidence="1">
    <location>
        <begin position="281"/>
        <end position="307"/>
    </location>
</feature>
<dbReference type="Pfam" id="PF15275">
    <property type="entry name" value="PEHE"/>
    <property type="match status" value="1"/>
</dbReference>
<feature type="domain" description="PEHE" evidence="2">
    <location>
        <begin position="770"/>
        <end position="900"/>
    </location>
</feature>
<evidence type="ECO:0000259" key="2">
    <source>
        <dbReference type="PROSITE" id="PS52052"/>
    </source>
</evidence>
<comment type="caution">
    <text evidence="3">The sequence shown here is derived from an EMBL/GenBank/DDBJ whole genome shotgun (WGS) entry which is preliminary data.</text>
</comment>
<feature type="compositionally biased region" description="Low complexity" evidence="1">
    <location>
        <begin position="332"/>
        <end position="342"/>
    </location>
</feature>
<feature type="region of interest" description="Disordered" evidence="1">
    <location>
        <begin position="643"/>
        <end position="670"/>
    </location>
</feature>
<feature type="region of interest" description="Disordered" evidence="1">
    <location>
        <begin position="332"/>
        <end position="368"/>
    </location>
</feature>
<dbReference type="AlphaFoldDB" id="A0A484CVQ8"/>